<gene>
    <name evidence="2" type="ORF">BK746_06135</name>
</gene>
<evidence type="ECO:0000259" key="1">
    <source>
        <dbReference type="Pfam" id="PF13847"/>
    </source>
</evidence>
<proteinExistence type="predicted"/>
<comment type="caution">
    <text evidence="2">The sequence shown here is derived from an EMBL/GenBank/DDBJ whole genome shotgun (WGS) entry which is preliminary data.</text>
</comment>
<dbReference type="Proteomes" id="UP000195129">
    <property type="component" value="Unassembled WGS sequence"/>
</dbReference>
<dbReference type="SUPFAM" id="SSF53335">
    <property type="entry name" value="S-adenosyl-L-methionine-dependent methyltransferases"/>
    <property type="match status" value="1"/>
</dbReference>
<name>A0A9X6IGX2_BACTU</name>
<protein>
    <submittedName>
        <fullName evidence="2">SAM-dependent methyltransferase</fullName>
    </submittedName>
</protein>
<dbReference type="GO" id="GO:0008168">
    <property type="term" value="F:methyltransferase activity"/>
    <property type="evidence" value="ECO:0007669"/>
    <property type="project" value="UniProtKB-KW"/>
</dbReference>
<reference evidence="2 3" key="1">
    <citation type="submission" date="2016-10" db="EMBL/GenBank/DDBJ databases">
        <title>Comparative genomics of Bacillus thuringiensis reveals a path to pathogens against multiple invertebrate hosts.</title>
        <authorList>
            <person name="Zheng J."/>
            <person name="Gao Q."/>
            <person name="Liu H."/>
            <person name="Peng D."/>
            <person name="Ruan L."/>
            <person name="Sun M."/>
        </authorList>
    </citation>
    <scope>NUCLEOTIDE SEQUENCE [LARGE SCALE GENOMIC DNA]</scope>
    <source>
        <strain evidence="2">BGSC 4CA1</strain>
    </source>
</reference>
<dbReference type="GO" id="GO:0032259">
    <property type="term" value="P:methylation"/>
    <property type="evidence" value="ECO:0007669"/>
    <property type="project" value="UniProtKB-KW"/>
</dbReference>
<sequence length="277" mass="32098">MLKVANCIMKDFVLEKENIIRKYGEWTAYDIKLTDTLYTRDIRQPNPALKKIVTMIQDITQCDFKNLRILDLACLEGHYSIEFAMQGATVVGIEGRESNVQKAIFAKDLLRLENLTFYQDDVRNLSAEKYGQFDIVLCSGILYHLDCSDVFPFLEKVYEVCKRFVIIDTHITSTPNVSVLYKNYEYKGHTMLEHSANSSIEERLKAKWASLDNVTSFWMTKSSLYNFLTRTGFSSINESRSLVQEDRVTVAAFKKYPIEIKSSPETEKYIEPDYLEC</sequence>
<feature type="domain" description="Methyltransferase" evidence="1">
    <location>
        <begin position="65"/>
        <end position="172"/>
    </location>
</feature>
<dbReference type="InterPro" id="IPR029063">
    <property type="entry name" value="SAM-dependent_MTases_sf"/>
</dbReference>
<evidence type="ECO:0000313" key="3">
    <source>
        <dbReference type="Proteomes" id="UP000195129"/>
    </source>
</evidence>
<keyword evidence="2" id="KW-0489">Methyltransferase</keyword>
<dbReference type="CDD" id="cd02440">
    <property type="entry name" value="AdoMet_MTases"/>
    <property type="match status" value="1"/>
</dbReference>
<dbReference type="Pfam" id="PF13847">
    <property type="entry name" value="Methyltransf_31"/>
    <property type="match status" value="1"/>
</dbReference>
<organism evidence="2 3">
    <name type="scientific">Bacillus thuringiensis serovar yosoo</name>
    <dbReference type="NCBI Taxonomy" id="180848"/>
    <lineage>
        <taxon>Bacteria</taxon>
        <taxon>Bacillati</taxon>
        <taxon>Bacillota</taxon>
        <taxon>Bacilli</taxon>
        <taxon>Bacillales</taxon>
        <taxon>Bacillaceae</taxon>
        <taxon>Bacillus</taxon>
        <taxon>Bacillus cereus group</taxon>
    </lineage>
</organism>
<dbReference type="InterPro" id="IPR025714">
    <property type="entry name" value="Methyltranfer_dom"/>
</dbReference>
<accession>A0A9X6IGX2</accession>
<dbReference type="Gene3D" id="3.40.50.150">
    <property type="entry name" value="Vaccinia Virus protein VP39"/>
    <property type="match status" value="1"/>
</dbReference>
<evidence type="ECO:0000313" key="2">
    <source>
        <dbReference type="EMBL" id="OTY62241.1"/>
    </source>
</evidence>
<keyword evidence="2" id="KW-0808">Transferase</keyword>
<dbReference type="EMBL" id="NFDN01000028">
    <property type="protein sequence ID" value="OTY62241.1"/>
    <property type="molecule type" value="Genomic_DNA"/>
</dbReference>
<dbReference type="AlphaFoldDB" id="A0A9X6IGX2"/>